<proteinExistence type="predicted"/>
<evidence type="ECO:0000256" key="1">
    <source>
        <dbReference type="ARBA" id="ARBA00004651"/>
    </source>
</evidence>
<dbReference type="PANTHER" id="PTHR35007">
    <property type="entry name" value="INTEGRAL MEMBRANE PROTEIN-RELATED"/>
    <property type="match status" value="1"/>
</dbReference>
<dbReference type="EMBL" id="JAJHNU010000001">
    <property type="protein sequence ID" value="MDN4120700.1"/>
    <property type="molecule type" value="Genomic_DNA"/>
</dbReference>
<comment type="subcellular location">
    <subcellularLocation>
        <location evidence="1">Cell membrane</location>
        <topology evidence="1">Multi-pass membrane protein</topology>
    </subcellularLocation>
</comment>
<dbReference type="PANTHER" id="PTHR35007:SF2">
    <property type="entry name" value="PILUS ASSEMBLE PROTEIN"/>
    <property type="match status" value="1"/>
</dbReference>
<keyword evidence="2" id="KW-1003">Cell membrane</keyword>
<evidence type="ECO:0000256" key="2">
    <source>
        <dbReference type="ARBA" id="ARBA00022475"/>
    </source>
</evidence>
<keyword evidence="5 6" id="KW-0472">Membrane</keyword>
<name>A0ABT8EHH3_9BURK</name>
<gene>
    <name evidence="8" type="ORF">LMS43_05315</name>
</gene>
<keyword evidence="3 6" id="KW-0812">Transmembrane</keyword>
<evidence type="ECO:0000313" key="9">
    <source>
        <dbReference type="Proteomes" id="UP001168613"/>
    </source>
</evidence>
<evidence type="ECO:0000313" key="8">
    <source>
        <dbReference type="EMBL" id="MDN4120700.1"/>
    </source>
</evidence>
<evidence type="ECO:0000256" key="3">
    <source>
        <dbReference type="ARBA" id="ARBA00022692"/>
    </source>
</evidence>
<comment type="caution">
    <text evidence="8">The sequence shown here is derived from an EMBL/GenBank/DDBJ whole genome shotgun (WGS) entry which is preliminary data.</text>
</comment>
<evidence type="ECO:0000256" key="4">
    <source>
        <dbReference type="ARBA" id="ARBA00022989"/>
    </source>
</evidence>
<feature type="transmembrane region" description="Helical" evidence="6">
    <location>
        <begin position="142"/>
        <end position="160"/>
    </location>
</feature>
<feature type="transmembrane region" description="Helical" evidence="6">
    <location>
        <begin position="6"/>
        <end position="28"/>
    </location>
</feature>
<sequence length="324" mass="36415">MLSWDPQIILLWAGALCGAASLLLLVVWMGVSWRQRQQGAHLRRVVAHRAGKEHKQENSRPVSAAEQFKDRASSVGELWLQGRFGNSLLAKEDRQLLNNSGYRDLHLARHYFVLARGVLSLGLALLFNFLPGVSLLNTTLPFVASFFGFALGWMLPKWFLMHRALRRRRQIAEELPLFVDMLRLLQGVGLSIDQTLHTIERDFQDVLPVLGAELSIAIEQYARGRTRAQSLERLAKNYGNDDVDLVCRLITQVDQHGGAMQEPLHRFGVRLREQRRLELKERVGKLTVKMTGVMVLTLLPALLIITAGSGFLALFRGLGRVAGG</sequence>
<dbReference type="RefSeq" id="WP_266124414.1">
    <property type="nucleotide sequence ID" value="NZ_JAJHNU010000001.1"/>
</dbReference>
<dbReference type="InterPro" id="IPR018076">
    <property type="entry name" value="T2SS_GspF_dom"/>
</dbReference>
<protein>
    <submittedName>
        <fullName evidence="8">Type II secretion system F family protein</fullName>
    </submittedName>
</protein>
<evidence type="ECO:0000256" key="6">
    <source>
        <dbReference type="SAM" id="Phobius"/>
    </source>
</evidence>
<keyword evidence="4 6" id="KW-1133">Transmembrane helix</keyword>
<organism evidence="8 9">
    <name type="scientific">Alcaligenes endophyticus</name>
    <dbReference type="NCBI Taxonomy" id="1929088"/>
    <lineage>
        <taxon>Bacteria</taxon>
        <taxon>Pseudomonadati</taxon>
        <taxon>Pseudomonadota</taxon>
        <taxon>Betaproteobacteria</taxon>
        <taxon>Burkholderiales</taxon>
        <taxon>Alcaligenaceae</taxon>
        <taxon>Alcaligenes</taxon>
    </lineage>
</organism>
<dbReference type="Pfam" id="PF00482">
    <property type="entry name" value="T2SSF"/>
    <property type="match status" value="1"/>
</dbReference>
<evidence type="ECO:0000256" key="5">
    <source>
        <dbReference type="ARBA" id="ARBA00023136"/>
    </source>
</evidence>
<feature type="domain" description="Type II secretion system protein GspF" evidence="7">
    <location>
        <begin position="178"/>
        <end position="305"/>
    </location>
</feature>
<accession>A0ABT8EHH3</accession>
<feature type="transmembrane region" description="Helical" evidence="6">
    <location>
        <begin position="292"/>
        <end position="315"/>
    </location>
</feature>
<dbReference type="Proteomes" id="UP001168613">
    <property type="component" value="Unassembled WGS sequence"/>
</dbReference>
<keyword evidence="9" id="KW-1185">Reference proteome</keyword>
<feature type="transmembrane region" description="Helical" evidence="6">
    <location>
        <begin position="111"/>
        <end position="130"/>
    </location>
</feature>
<reference evidence="8" key="1">
    <citation type="submission" date="2021-11" db="EMBL/GenBank/DDBJ databases">
        <title>Draft genome sequence of Alcaligenes endophyticus type strain CCUG 75668T.</title>
        <authorList>
            <person name="Salva-Serra F."/>
            <person name="Duran R.E."/>
            <person name="Seeger M."/>
            <person name="Moore E.R.B."/>
            <person name="Jaen-Luchoro D."/>
        </authorList>
    </citation>
    <scope>NUCLEOTIDE SEQUENCE</scope>
    <source>
        <strain evidence="8">CCUG 75668</strain>
    </source>
</reference>
<evidence type="ECO:0000259" key="7">
    <source>
        <dbReference type="Pfam" id="PF00482"/>
    </source>
</evidence>